<keyword evidence="2" id="KW-0677">Repeat</keyword>
<dbReference type="Gene3D" id="3.30.160.60">
    <property type="entry name" value="Classic Zinc Finger"/>
    <property type="match status" value="1"/>
</dbReference>
<dbReference type="GO" id="GO:0005634">
    <property type="term" value="C:nucleus"/>
    <property type="evidence" value="ECO:0007669"/>
    <property type="project" value="TreeGrafter"/>
</dbReference>
<evidence type="ECO:0000256" key="1">
    <source>
        <dbReference type="ARBA" id="ARBA00022723"/>
    </source>
</evidence>
<dbReference type="InterPro" id="IPR013087">
    <property type="entry name" value="Znf_C2H2_type"/>
</dbReference>
<dbReference type="GO" id="GO:0045944">
    <property type="term" value="P:positive regulation of transcription by RNA polymerase II"/>
    <property type="evidence" value="ECO:0007669"/>
    <property type="project" value="TreeGrafter"/>
</dbReference>
<feature type="compositionally biased region" description="Low complexity" evidence="6">
    <location>
        <begin position="558"/>
        <end position="572"/>
    </location>
</feature>
<feature type="compositionally biased region" description="Low complexity" evidence="6">
    <location>
        <begin position="213"/>
        <end position="226"/>
    </location>
</feature>
<feature type="compositionally biased region" description="Polar residues" evidence="6">
    <location>
        <begin position="454"/>
        <end position="488"/>
    </location>
</feature>
<feature type="compositionally biased region" description="Basic and acidic residues" evidence="6">
    <location>
        <begin position="320"/>
        <end position="359"/>
    </location>
</feature>
<proteinExistence type="predicted"/>
<feature type="compositionally biased region" description="Low complexity" evidence="6">
    <location>
        <begin position="586"/>
        <end position="597"/>
    </location>
</feature>
<feature type="compositionally biased region" description="Basic and acidic residues" evidence="6">
    <location>
        <begin position="179"/>
        <end position="208"/>
    </location>
</feature>
<dbReference type="PANTHER" id="PTHR24403:SF102">
    <property type="entry name" value="RE1-SILENCING TRANSCRIPTION FACTOR"/>
    <property type="match status" value="1"/>
</dbReference>
<dbReference type="PANTHER" id="PTHR24403">
    <property type="entry name" value="ZINC FINGER PROTEIN"/>
    <property type="match status" value="1"/>
</dbReference>
<gene>
    <name evidence="8" type="ORF">AKAME5_002186100</name>
</gene>
<feature type="domain" description="C2H2-type" evidence="7">
    <location>
        <begin position="63"/>
        <end position="91"/>
    </location>
</feature>
<evidence type="ECO:0000256" key="5">
    <source>
        <dbReference type="PROSITE-ProRule" id="PRU00042"/>
    </source>
</evidence>
<feature type="compositionally biased region" description="Polar residues" evidence="6">
    <location>
        <begin position="145"/>
        <end position="166"/>
    </location>
</feature>
<dbReference type="AlphaFoldDB" id="A0AAD3NCJ1"/>
<dbReference type="FunFam" id="3.30.160.60:FF:000805">
    <property type="entry name" value="RE1-silencing transcription factor B"/>
    <property type="match status" value="1"/>
</dbReference>
<evidence type="ECO:0000256" key="6">
    <source>
        <dbReference type="SAM" id="MobiDB-lite"/>
    </source>
</evidence>
<feature type="compositionally biased region" description="Basic and acidic residues" evidence="6">
    <location>
        <begin position="261"/>
        <end position="310"/>
    </location>
</feature>
<dbReference type="Proteomes" id="UP001279410">
    <property type="component" value="Unassembled WGS sequence"/>
</dbReference>
<dbReference type="EMBL" id="BRZM01000373">
    <property type="protein sequence ID" value="GLD70543.1"/>
    <property type="molecule type" value="Genomic_DNA"/>
</dbReference>
<accession>A0AAD3NCJ1</accession>
<keyword evidence="1" id="KW-0479">Metal-binding</keyword>
<organism evidence="8 9">
    <name type="scientific">Lates japonicus</name>
    <name type="common">Japanese lates</name>
    <dbReference type="NCBI Taxonomy" id="270547"/>
    <lineage>
        <taxon>Eukaryota</taxon>
        <taxon>Metazoa</taxon>
        <taxon>Chordata</taxon>
        <taxon>Craniata</taxon>
        <taxon>Vertebrata</taxon>
        <taxon>Euteleostomi</taxon>
        <taxon>Actinopterygii</taxon>
        <taxon>Neopterygii</taxon>
        <taxon>Teleostei</taxon>
        <taxon>Neoteleostei</taxon>
        <taxon>Acanthomorphata</taxon>
        <taxon>Carangaria</taxon>
        <taxon>Carangaria incertae sedis</taxon>
        <taxon>Centropomidae</taxon>
        <taxon>Lates</taxon>
    </lineage>
</organism>
<keyword evidence="9" id="KW-1185">Reference proteome</keyword>
<dbReference type="SUPFAM" id="SSF57667">
    <property type="entry name" value="beta-beta-alpha zinc fingers"/>
    <property type="match status" value="1"/>
</dbReference>
<dbReference type="InterPro" id="IPR050688">
    <property type="entry name" value="Zinc_finger/UBP_domain"/>
</dbReference>
<feature type="compositionally biased region" description="Polar residues" evidence="6">
    <location>
        <begin position="503"/>
        <end position="514"/>
    </location>
</feature>
<dbReference type="PROSITE" id="PS00028">
    <property type="entry name" value="ZINC_FINGER_C2H2_1"/>
    <property type="match status" value="1"/>
</dbReference>
<reference evidence="8" key="1">
    <citation type="submission" date="2022-08" db="EMBL/GenBank/DDBJ databases">
        <title>Genome sequencing of akame (Lates japonicus).</title>
        <authorList>
            <person name="Hashiguchi Y."/>
            <person name="Takahashi H."/>
        </authorList>
    </citation>
    <scope>NUCLEOTIDE SEQUENCE</scope>
    <source>
        <strain evidence="8">Kochi</strain>
    </source>
</reference>
<feature type="domain" description="C2H2-type" evidence="7">
    <location>
        <begin position="35"/>
        <end position="62"/>
    </location>
</feature>
<feature type="compositionally biased region" description="Polar residues" evidence="6">
    <location>
        <begin position="247"/>
        <end position="260"/>
    </location>
</feature>
<evidence type="ECO:0000259" key="7">
    <source>
        <dbReference type="PROSITE" id="PS50157"/>
    </source>
</evidence>
<feature type="compositionally biased region" description="Polar residues" evidence="6">
    <location>
        <begin position="400"/>
        <end position="412"/>
    </location>
</feature>
<feature type="domain" description="C2H2-type" evidence="7">
    <location>
        <begin position="6"/>
        <end position="34"/>
    </location>
</feature>
<dbReference type="SMART" id="SM00355">
    <property type="entry name" value="ZnF_C2H2"/>
    <property type="match status" value="4"/>
</dbReference>
<keyword evidence="4" id="KW-0862">Zinc</keyword>
<keyword evidence="3 5" id="KW-0863">Zinc-finger</keyword>
<protein>
    <submittedName>
        <fullName evidence="8">RE1-silencing transcription factor</fullName>
    </submittedName>
</protein>
<dbReference type="GO" id="GO:0008270">
    <property type="term" value="F:zinc ion binding"/>
    <property type="evidence" value="ECO:0007669"/>
    <property type="project" value="UniProtKB-KW"/>
</dbReference>
<evidence type="ECO:0000256" key="2">
    <source>
        <dbReference type="ARBA" id="ARBA00022737"/>
    </source>
</evidence>
<dbReference type="PROSITE" id="PS50157">
    <property type="entry name" value="ZINC_FINGER_C2H2_2"/>
    <property type="match status" value="3"/>
</dbReference>
<evidence type="ECO:0000313" key="9">
    <source>
        <dbReference type="Proteomes" id="UP001279410"/>
    </source>
</evidence>
<sequence>MAVSWVGCESCNYLAANQHEVTRHARQVHNGPKPLSCPYCDYKTADRSNFKKHVELHLNPRQFLCPLCKYAASKKCNLQYHIKSRHSGCNVSVDVSKVKLRVKKPGPDGAEENADSRASKLDNSSSIEEDFDMDDGDEHEAVDSSPINLSIRKSSRPSVAQPSQSETPDKAQKKSSATSEKEKLPKLKDKVEPEKKVTTRQKKAEKVNENPAENTTVKETQTETITAAVNTDTKVKRRVKKLPAEKQTVQDQAEVPQSQKDQMETEKSDQQKSKEERIVRQKVTKEEEKLRPEKEKEQQKNESSGKENKSLNKPRKYGSRKSEKITEPVEEAQQKPESHEKNQKEKVVKEKPSKRKSVEALDLSQKCSSETPSKARRLKATSAEKVQSKPASEDKPNDATPIQQKSNGTTPVKQKKTRSSNKKATGLRQAVDPAKDKTRSVNSLTTEAPEASVQLDNSKQTTNSEHQPTENSPAQKKTSTDDTVSAVSEKTLDKPSKKMDVSPSCSSGEDTPSSAEDRPAPTFLKPTSPPSLVLPSQRIKPADPEDDEGIHSSHEGGSDISDSASEGSDDSGLNGNGAGSGKMANDPETPTDEIPTPTELKSHMCIFCDRTFPLEVEYRRHLNRHLVNVYYMDNTAKGQK</sequence>
<feature type="compositionally biased region" description="Acidic residues" evidence="6">
    <location>
        <begin position="127"/>
        <end position="140"/>
    </location>
</feature>
<comment type="caution">
    <text evidence="8">The sequence shown here is derived from an EMBL/GenBank/DDBJ whole genome shotgun (WGS) entry which is preliminary data.</text>
</comment>
<evidence type="ECO:0000256" key="4">
    <source>
        <dbReference type="ARBA" id="ARBA00022833"/>
    </source>
</evidence>
<dbReference type="InterPro" id="IPR036236">
    <property type="entry name" value="Znf_C2H2_sf"/>
</dbReference>
<name>A0AAD3NCJ1_LATJO</name>
<feature type="region of interest" description="Disordered" evidence="6">
    <location>
        <begin position="102"/>
        <end position="597"/>
    </location>
</feature>
<evidence type="ECO:0000256" key="3">
    <source>
        <dbReference type="ARBA" id="ARBA00022771"/>
    </source>
</evidence>
<evidence type="ECO:0000313" key="8">
    <source>
        <dbReference type="EMBL" id="GLD70543.1"/>
    </source>
</evidence>
<feature type="compositionally biased region" description="Basic and acidic residues" evidence="6">
    <location>
        <begin position="490"/>
        <end position="500"/>
    </location>
</feature>